<dbReference type="AlphaFoldDB" id="A0AAJ4ELC1"/>
<dbReference type="Proteomes" id="UP000464735">
    <property type="component" value="Plasmid pScpBR12-2"/>
</dbReference>
<dbReference type="InterPro" id="IPR054816">
    <property type="entry name" value="Lipoprotein_mollicutes-type_CS"/>
</dbReference>
<keyword evidence="1" id="KW-0732">Signal</keyword>
<sequence>MKKILSLIGAGILTTSAVAPLVACTPTRLATNEEIANRVAYLFTHESVNNASEKKITFEVDKLQSKDFYLKKLKELIPVKISDFYDTHLVIGRKYHVDYNNFDKTKVSFYNDENSPEDFFWVKNKVNFYVQYNEFKETNNPIQITINRKFDSKDMPDKIDLGTIISPNTKPTKDELINKIIQKSDENDFIKNWILNYDHVYNISYITETRANIYFVINPNESLSLNIRIELIYRISKIS</sequence>
<dbReference type="NCBIfam" id="NF038029">
    <property type="entry name" value="LP_plasma"/>
    <property type="match status" value="1"/>
</dbReference>
<name>A0AAJ4ELC1_SPICI</name>
<geneLocation type="plasmid" evidence="3">
    <name>pscpbr12-2</name>
</geneLocation>
<evidence type="ECO:0000313" key="3">
    <source>
        <dbReference type="Proteomes" id="UP000464735"/>
    </source>
</evidence>
<keyword evidence="2" id="KW-0614">Plasmid</keyword>
<organism evidence="2 3">
    <name type="scientific">Spiroplasma citri</name>
    <dbReference type="NCBI Taxonomy" id="2133"/>
    <lineage>
        <taxon>Bacteria</taxon>
        <taxon>Bacillati</taxon>
        <taxon>Mycoplasmatota</taxon>
        <taxon>Mollicutes</taxon>
        <taxon>Entomoplasmatales</taxon>
        <taxon>Spiroplasmataceae</taxon>
        <taxon>Spiroplasma</taxon>
    </lineage>
</organism>
<gene>
    <name evidence="2" type="ORF">GL298_10915</name>
</gene>
<evidence type="ECO:0008006" key="4">
    <source>
        <dbReference type="Google" id="ProtNLM"/>
    </source>
</evidence>
<reference evidence="2 3" key="1">
    <citation type="submission" date="2019-11" db="EMBL/GenBank/DDBJ databases">
        <title>Whole genome sequencing and comparative genomics analyses of five strains of Spiroplasma citri.</title>
        <authorList>
            <person name="Yokomi R."/>
            <person name="Chen J."/>
            <person name="Rattner R."/>
            <person name="Vidalakis G."/>
        </authorList>
    </citation>
    <scope>NUCLEOTIDE SEQUENCE [LARGE SCALE GENOMIC DNA]</scope>
    <source>
        <strain evidence="2 3">BR12</strain>
        <plasmid evidence="3">pscpbr12-2</plasmid>
    </source>
</reference>
<dbReference type="RefSeq" id="WP_164028576.1">
    <property type="nucleotide sequence ID" value="NZ_CP046370.1"/>
</dbReference>
<evidence type="ECO:0000313" key="2">
    <source>
        <dbReference type="EMBL" id="QIA69933.1"/>
    </source>
</evidence>
<accession>A0AAJ4ELC1</accession>
<feature type="chain" id="PRO_5042612061" description="Lipoprotein" evidence="1">
    <location>
        <begin position="20"/>
        <end position="239"/>
    </location>
</feature>
<evidence type="ECO:0000256" key="1">
    <source>
        <dbReference type="SAM" id="SignalP"/>
    </source>
</evidence>
<dbReference type="EMBL" id="CP046370">
    <property type="protein sequence ID" value="QIA69933.1"/>
    <property type="molecule type" value="Genomic_DNA"/>
</dbReference>
<feature type="signal peptide" evidence="1">
    <location>
        <begin position="1"/>
        <end position="19"/>
    </location>
</feature>
<protein>
    <recommendedName>
        <fullName evidence="4">Lipoprotein</fullName>
    </recommendedName>
</protein>
<proteinExistence type="predicted"/>